<dbReference type="EC" id="3.1.30.1" evidence="9"/>
<evidence type="ECO:0000256" key="2">
    <source>
        <dbReference type="ARBA" id="ARBA00022722"/>
    </source>
</evidence>
<keyword evidence="7" id="KW-0325">Glycoprotein</keyword>
<feature type="chain" id="PRO_5009618995" evidence="8">
    <location>
        <begin position="22"/>
        <end position="321"/>
    </location>
</feature>
<protein>
    <submittedName>
        <fullName evidence="9">p1/s1 nuclease, putative</fullName>
        <ecNumber evidence="9">3.1.30.1</ecNumber>
    </submittedName>
</protein>
<dbReference type="PANTHER" id="PTHR33146">
    <property type="entry name" value="ENDONUCLEASE 4"/>
    <property type="match status" value="1"/>
</dbReference>
<dbReference type="GO" id="GO:0006308">
    <property type="term" value="P:DNA catabolic process"/>
    <property type="evidence" value="ECO:0007669"/>
    <property type="project" value="InterPro"/>
</dbReference>
<evidence type="ECO:0000256" key="4">
    <source>
        <dbReference type="ARBA" id="ARBA00022759"/>
    </source>
</evidence>
<proteinExistence type="inferred from homology"/>
<evidence type="ECO:0000256" key="1">
    <source>
        <dbReference type="ARBA" id="ARBA00009547"/>
    </source>
</evidence>
<feature type="signal peptide" evidence="8">
    <location>
        <begin position="1"/>
        <end position="21"/>
    </location>
</feature>
<name>A0A1J1HHT4_PLARL</name>
<dbReference type="Gene3D" id="1.10.575.10">
    <property type="entry name" value="P1 Nuclease"/>
    <property type="match status" value="1"/>
</dbReference>
<dbReference type="KEGG" id="prel:PRELSG_1339200"/>
<gene>
    <name evidence="9" type="ORF">PRELSG_1339200</name>
</gene>
<keyword evidence="4" id="KW-0255">Endonuclease</keyword>
<evidence type="ECO:0000256" key="5">
    <source>
        <dbReference type="ARBA" id="ARBA00022801"/>
    </source>
</evidence>
<keyword evidence="8" id="KW-0732">Signal</keyword>
<dbReference type="InterPro" id="IPR008947">
    <property type="entry name" value="PLipase_C/P1_nuclease_dom_sf"/>
</dbReference>
<dbReference type="VEuPathDB" id="PlasmoDB:PRELSG_1339200"/>
<dbReference type="SUPFAM" id="SSF48537">
    <property type="entry name" value="Phospholipase C/P1 nuclease"/>
    <property type="match status" value="1"/>
</dbReference>
<dbReference type="AlphaFoldDB" id="A0A1J1HHT4"/>
<dbReference type="GO" id="GO:0003676">
    <property type="term" value="F:nucleic acid binding"/>
    <property type="evidence" value="ECO:0007669"/>
    <property type="project" value="InterPro"/>
</dbReference>
<dbReference type="EMBL" id="LN835308">
    <property type="protein sequence ID" value="CRH04018.1"/>
    <property type="molecule type" value="Genomic_DNA"/>
</dbReference>
<evidence type="ECO:0000256" key="6">
    <source>
        <dbReference type="ARBA" id="ARBA00023157"/>
    </source>
</evidence>
<dbReference type="GO" id="GO:0046872">
    <property type="term" value="F:metal ion binding"/>
    <property type="evidence" value="ECO:0007669"/>
    <property type="project" value="UniProtKB-KW"/>
</dbReference>
<dbReference type="GO" id="GO:0016788">
    <property type="term" value="F:hydrolase activity, acting on ester bonds"/>
    <property type="evidence" value="ECO:0007669"/>
    <property type="project" value="InterPro"/>
</dbReference>
<evidence type="ECO:0000313" key="10">
    <source>
        <dbReference type="Proteomes" id="UP000220158"/>
    </source>
</evidence>
<dbReference type="PANTHER" id="PTHR33146:SF10">
    <property type="entry name" value="STRAND-SPECIFIC NUCLEASE, PUTATIVE-RELATED"/>
    <property type="match status" value="1"/>
</dbReference>
<dbReference type="Pfam" id="PF02265">
    <property type="entry name" value="S1-P1_nuclease"/>
    <property type="match status" value="1"/>
</dbReference>
<dbReference type="InterPro" id="IPR003154">
    <property type="entry name" value="S1/P1nuclease"/>
</dbReference>
<dbReference type="GO" id="GO:0004519">
    <property type="term" value="F:endonuclease activity"/>
    <property type="evidence" value="ECO:0007669"/>
    <property type="project" value="UniProtKB-KW"/>
</dbReference>
<dbReference type="Proteomes" id="UP000220158">
    <property type="component" value="Chromosome 13"/>
</dbReference>
<dbReference type="OMA" id="NVHESIN"/>
<keyword evidence="5 9" id="KW-0378">Hydrolase</keyword>
<dbReference type="OrthoDB" id="441446at2759"/>
<evidence type="ECO:0000256" key="8">
    <source>
        <dbReference type="SAM" id="SignalP"/>
    </source>
</evidence>
<accession>A0A1J1HHT4</accession>
<sequence>MDKFIFYFAFFILILVKKSTCWLDEGHLLVSAIAYQGLDDEERAILNKIFSNFKEDNEFNHPVSAAVWPDHIKSFDYQDHVYNRRVDILNLMDNWHFFSIPYNPLGVDIDFYGKCYKKRDNALHILKSIFTTLKNVNRKENHGTYFSYNFHLRFFIHIFGDAHQPLHTISFYNKYFPKGDNGGNLISIRYNDKVDKLHLLCDNLFYSRSSKWPNISLNEIFSKADELKKSYPPYSFGNRLETEMDEIQYLDFIVNDSHALAIKYIYCNFHHDSLKEDVTYITNDFLVLNLKKLLNEQIVLAGYRLTRYLKVIIANIPRDLV</sequence>
<evidence type="ECO:0000256" key="3">
    <source>
        <dbReference type="ARBA" id="ARBA00022723"/>
    </source>
</evidence>
<keyword evidence="6" id="KW-1015">Disulfide bond</keyword>
<keyword evidence="10" id="KW-1185">Reference proteome</keyword>
<dbReference type="CDD" id="cd11010">
    <property type="entry name" value="S1-P1_nuclease"/>
    <property type="match status" value="1"/>
</dbReference>
<dbReference type="GeneID" id="39738325"/>
<evidence type="ECO:0000313" key="9">
    <source>
        <dbReference type="EMBL" id="CRH04018.1"/>
    </source>
</evidence>
<evidence type="ECO:0000256" key="7">
    <source>
        <dbReference type="ARBA" id="ARBA00023180"/>
    </source>
</evidence>
<keyword evidence="3" id="KW-0479">Metal-binding</keyword>
<keyword evidence="2" id="KW-0540">Nuclease</keyword>
<dbReference type="RefSeq" id="XP_028536024.1">
    <property type="nucleotide sequence ID" value="XM_028678927.1"/>
</dbReference>
<organism evidence="9 10">
    <name type="scientific">Plasmodium relictum</name>
    <dbReference type="NCBI Taxonomy" id="85471"/>
    <lineage>
        <taxon>Eukaryota</taxon>
        <taxon>Sar</taxon>
        <taxon>Alveolata</taxon>
        <taxon>Apicomplexa</taxon>
        <taxon>Aconoidasida</taxon>
        <taxon>Haemosporida</taxon>
        <taxon>Plasmodiidae</taxon>
        <taxon>Plasmodium</taxon>
        <taxon>Plasmodium (Haemamoeba)</taxon>
    </lineage>
</organism>
<comment type="similarity">
    <text evidence="1">Belongs to the nuclease type I family.</text>
</comment>
<reference evidence="9 10" key="1">
    <citation type="submission" date="2015-04" db="EMBL/GenBank/DDBJ databases">
        <authorList>
            <consortium name="Pathogen Informatics"/>
        </authorList>
    </citation>
    <scope>NUCLEOTIDE SEQUENCE [LARGE SCALE GENOMIC DNA]</scope>
    <source>
        <strain evidence="9 10">SGS1</strain>
    </source>
</reference>